<dbReference type="SUPFAM" id="SSF56672">
    <property type="entry name" value="DNA/RNA polymerases"/>
    <property type="match status" value="1"/>
</dbReference>
<gene>
    <name evidence="3" type="ORF">RhiXN_02891</name>
</gene>
<proteinExistence type="predicted"/>
<evidence type="ECO:0000313" key="4">
    <source>
        <dbReference type="Proteomes" id="UP000650533"/>
    </source>
</evidence>
<dbReference type="InterPro" id="IPR041577">
    <property type="entry name" value="RT_RNaseH_2"/>
</dbReference>
<evidence type="ECO:0000259" key="2">
    <source>
        <dbReference type="Pfam" id="PF17919"/>
    </source>
</evidence>
<dbReference type="PANTHER" id="PTHR37984">
    <property type="entry name" value="PROTEIN CBG26694"/>
    <property type="match status" value="1"/>
</dbReference>
<dbReference type="GO" id="GO:0003824">
    <property type="term" value="F:catalytic activity"/>
    <property type="evidence" value="ECO:0007669"/>
    <property type="project" value="UniProtKB-KW"/>
</dbReference>
<dbReference type="GeneID" id="67025171"/>
<evidence type="ECO:0000256" key="1">
    <source>
        <dbReference type="ARBA" id="ARBA00023268"/>
    </source>
</evidence>
<dbReference type="RefSeq" id="XP_043178204.1">
    <property type="nucleotide sequence ID" value="XM_043322708.1"/>
</dbReference>
<dbReference type="EMBL" id="CP059660">
    <property type="protein sequence ID" value="QRW17967.1"/>
    <property type="molecule type" value="Genomic_DNA"/>
</dbReference>
<dbReference type="Gene3D" id="3.30.70.270">
    <property type="match status" value="1"/>
</dbReference>
<dbReference type="Pfam" id="PF17919">
    <property type="entry name" value="RT_RNaseH_2"/>
    <property type="match status" value="1"/>
</dbReference>
<protein>
    <submittedName>
        <fullName evidence="3">Retrotransposable element Tf2 protein</fullName>
    </submittedName>
</protein>
<dbReference type="Proteomes" id="UP000650533">
    <property type="component" value="Chromosome 3"/>
</dbReference>
<dbReference type="AlphaFoldDB" id="A0A8H8SV10"/>
<dbReference type="KEGG" id="rsx:RhiXN_02891"/>
<dbReference type="InterPro" id="IPR050951">
    <property type="entry name" value="Retrovirus_Pol_polyprotein"/>
</dbReference>
<reference evidence="3" key="1">
    <citation type="submission" date="2020-05" db="EMBL/GenBank/DDBJ databases">
        <title>Evolutionary and genomic comparisons of hybrid uninucleate and nonhybrid Rhizoctonia fungi.</title>
        <authorList>
            <person name="Li C."/>
            <person name="Chen X."/>
        </authorList>
    </citation>
    <scope>NUCLEOTIDE SEQUENCE</scope>
    <source>
        <strain evidence="3">AG-1 IA</strain>
    </source>
</reference>
<dbReference type="PANTHER" id="PTHR37984:SF5">
    <property type="entry name" value="PROTEIN NYNRIN-LIKE"/>
    <property type="match status" value="1"/>
</dbReference>
<keyword evidence="1" id="KW-0511">Multifunctional enzyme</keyword>
<organism evidence="3 4">
    <name type="scientific">Rhizoctonia solani</name>
    <dbReference type="NCBI Taxonomy" id="456999"/>
    <lineage>
        <taxon>Eukaryota</taxon>
        <taxon>Fungi</taxon>
        <taxon>Dikarya</taxon>
        <taxon>Basidiomycota</taxon>
        <taxon>Agaricomycotina</taxon>
        <taxon>Agaricomycetes</taxon>
        <taxon>Cantharellales</taxon>
        <taxon>Ceratobasidiaceae</taxon>
        <taxon>Rhizoctonia</taxon>
    </lineage>
</organism>
<name>A0A8H8SV10_9AGAM</name>
<dbReference type="FunFam" id="3.30.70.270:FF:000063">
    <property type="entry name" value="Zinc knuckle domaincontaining protein"/>
    <property type="match status" value="1"/>
</dbReference>
<feature type="domain" description="Reverse transcriptase/retrotransposon-derived protein RNase H-like" evidence="2">
    <location>
        <begin position="73"/>
        <end position="140"/>
    </location>
</feature>
<sequence length="276" mass="31613">MSIEYLGIIVLDKGFSLEKLKIQAVQEWPTPTKVKEVQSFLGFANFLCWFVANFSHMAQPLHNLVKKNTPWKWDTKEQEVFQVLKGAITNTPILAHANPEKPYFLGTDPSGATLGSILSQHQEDSWLHPLGFLLESFKGTLHPVTVFTNHLNLEYWKESRTFNCRYTRWHLLLAGYNFQIVYQPRKQLGKPDALSQCTDLTDIPPAPQTMLPYPVFANIALVTPKKELQHQIESSLDQDKSLEEILTFLQNESKAPTSIKHTFKDYKMEASLLRVA</sequence>
<dbReference type="InterPro" id="IPR043128">
    <property type="entry name" value="Rev_trsase/Diguanyl_cyclase"/>
</dbReference>
<accession>A0A8H8SV10</accession>
<evidence type="ECO:0000313" key="3">
    <source>
        <dbReference type="EMBL" id="QRW17967.1"/>
    </source>
</evidence>
<dbReference type="InterPro" id="IPR043502">
    <property type="entry name" value="DNA/RNA_pol_sf"/>
</dbReference>